<comment type="caution">
    <text evidence="1">The sequence shown here is derived from an EMBL/GenBank/DDBJ whole genome shotgun (WGS) entry which is preliminary data.</text>
</comment>
<evidence type="ECO:0000313" key="1">
    <source>
        <dbReference type="EMBL" id="GFH19435.1"/>
    </source>
</evidence>
<dbReference type="EMBL" id="BLLF01001463">
    <property type="protein sequence ID" value="GFH19435.1"/>
    <property type="molecule type" value="Genomic_DNA"/>
</dbReference>
<sequence length="81" mass="8871">MVADAVKQRVVQAELPSLQAFEGLLGSFAFEQRVAAEEAEQFKTKTRSATILNEEGPVVEEVVLLQGPVTALARRLQALLY</sequence>
<evidence type="ECO:0000313" key="2">
    <source>
        <dbReference type="Proteomes" id="UP000485058"/>
    </source>
</evidence>
<organism evidence="1 2">
    <name type="scientific">Haematococcus lacustris</name>
    <name type="common">Green alga</name>
    <name type="synonym">Haematococcus pluvialis</name>
    <dbReference type="NCBI Taxonomy" id="44745"/>
    <lineage>
        <taxon>Eukaryota</taxon>
        <taxon>Viridiplantae</taxon>
        <taxon>Chlorophyta</taxon>
        <taxon>core chlorophytes</taxon>
        <taxon>Chlorophyceae</taxon>
        <taxon>CS clade</taxon>
        <taxon>Chlamydomonadales</taxon>
        <taxon>Haematococcaceae</taxon>
        <taxon>Haematococcus</taxon>
    </lineage>
</organism>
<gene>
    <name evidence="1" type="ORF">HaLaN_16381</name>
</gene>
<proteinExistence type="predicted"/>
<feature type="non-terminal residue" evidence="1">
    <location>
        <position position="1"/>
    </location>
</feature>
<accession>A0A699ZCF6</accession>
<name>A0A699ZCF6_HAELA</name>
<dbReference type="Proteomes" id="UP000485058">
    <property type="component" value="Unassembled WGS sequence"/>
</dbReference>
<protein>
    <submittedName>
        <fullName evidence="1">Uncharacterized protein</fullName>
    </submittedName>
</protein>
<dbReference type="AlphaFoldDB" id="A0A699ZCF6"/>
<feature type="non-terminal residue" evidence="1">
    <location>
        <position position="81"/>
    </location>
</feature>
<keyword evidence="2" id="KW-1185">Reference proteome</keyword>
<reference evidence="1 2" key="1">
    <citation type="submission" date="2020-02" db="EMBL/GenBank/DDBJ databases">
        <title>Draft genome sequence of Haematococcus lacustris strain NIES-144.</title>
        <authorList>
            <person name="Morimoto D."/>
            <person name="Nakagawa S."/>
            <person name="Yoshida T."/>
            <person name="Sawayama S."/>
        </authorList>
    </citation>
    <scope>NUCLEOTIDE SEQUENCE [LARGE SCALE GENOMIC DNA]</scope>
    <source>
        <strain evidence="1 2">NIES-144</strain>
    </source>
</reference>